<dbReference type="SUPFAM" id="SSF49764">
    <property type="entry name" value="HSP20-like chaperones"/>
    <property type="match status" value="1"/>
</dbReference>
<proteinExistence type="inferred from homology"/>
<comment type="similarity">
    <text evidence="2 3">Belongs to the small heat shock protein (HSP20) family.</text>
</comment>
<dbReference type="InterPro" id="IPR002068">
    <property type="entry name" value="A-crystallin/Hsp20_dom"/>
</dbReference>
<dbReference type="InterPro" id="IPR031107">
    <property type="entry name" value="Small_HSP"/>
</dbReference>
<dbReference type="PANTHER" id="PTHR11527">
    <property type="entry name" value="HEAT-SHOCK PROTEIN 20 FAMILY MEMBER"/>
    <property type="match status" value="1"/>
</dbReference>
<dbReference type="PROSITE" id="PS01031">
    <property type="entry name" value="SHSP"/>
    <property type="match status" value="1"/>
</dbReference>
<dbReference type="GeneID" id="111492817"/>
<keyword evidence="6" id="KW-1185">Reference proteome</keyword>
<feature type="domain" description="SHSP" evidence="5">
    <location>
        <begin position="8"/>
        <end position="114"/>
    </location>
</feature>
<keyword evidence="4" id="KW-0812">Transmembrane</keyword>
<dbReference type="OrthoDB" id="1431247at2759"/>
<sequence>MAEQAPSDLPYEEFEPFCQWKRLEDCDVLQVHLAAFKKEELRVRIKNNSVLTVSGERLAAKDGKKIRFNREIKLPKDTFPGKICAKFDDSVLSITIPKKASPKTDASETKLTASIDNACPRNFISGVKSSLARLKFSKESAVAMAVAGLMLASGAYYLIENAAD</sequence>
<evidence type="ECO:0000256" key="1">
    <source>
        <dbReference type="ARBA" id="ARBA00023016"/>
    </source>
</evidence>
<dbReference type="Gene3D" id="2.60.40.790">
    <property type="match status" value="1"/>
</dbReference>
<keyword evidence="4" id="KW-0472">Membrane</keyword>
<evidence type="ECO:0000256" key="4">
    <source>
        <dbReference type="SAM" id="Phobius"/>
    </source>
</evidence>
<dbReference type="RefSeq" id="XP_022998052.1">
    <property type="nucleotide sequence ID" value="XM_023142284.1"/>
</dbReference>
<dbReference type="Proteomes" id="UP000504608">
    <property type="component" value="Unplaced"/>
</dbReference>
<evidence type="ECO:0000313" key="6">
    <source>
        <dbReference type="Proteomes" id="UP000504608"/>
    </source>
</evidence>
<keyword evidence="4" id="KW-1133">Transmembrane helix</keyword>
<dbReference type="CDD" id="cd06464">
    <property type="entry name" value="ACD_sHsps-like"/>
    <property type="match status" value="1"/>
</dbReference>
<organism evidence="6 7">
    <name type="scientific">Cucurbita maxima</name>
    <name type="common">Pumpkin</name>
    <name type="synonym">Winter squash</name>
    <dbReference type="NCBI Taxonomy" id="3661"/>
    <lineage>
        <taxon>Eukaryota</taxon>
        <taxon>Viridiplantae</taxon>
        <taxon>Streptophyta</taxon>
        <taxon>Embryophyta</taxon>
        <taxon>Tracheophyta</taxon>
        <taxon>Spermatophyta</taxon>
        <taxon>Magnoliopsida</taxon>
        <taxon>eudicotyledons</taxon>
        <taxon>Gunneridae</taxon>
        <taxon>Pentapetalae</taxon>
        <taxon>rosids</taxon>
        <taxon>fabids</taxon>
        <taxon>Cucurbitales</taxon>
        <taxon>Cucurbitaceae</taxon>
        <taxon>Cucurbiteae</taxon>
        <taxon>Cucurbita</taxon>
    </lineage>
</organism>
<evidence type="ECO:0000313" key="7">
    <source>
        <dbReference type="RefSeq" id="XP_022998052.1"/>
    </source>
</evidence>
<evidence type="ECO:0000256" key="2">
    <source>
        <dbReference type="PROSITE-ProRule" id="PRU00285"/>
    </source>
</evidence>
<evidence type="ECO:0000259" key="5">
    <source>
        <dbReference type="PROSITE" id="PS01031"/>
    </source>
</evidence>
<feature type="transmembrane region" description="Helical" evidence="4">
    <location>
        <begin position="141"/>
        <end position="159"/>
    </location>
</feature>
<gene>
    <name evidence="7" type="primary">LOC111492817</name>
</gene>
<dbReference type="KEGG" id="cmax:111492817"/>
<dbReference type="AlphaFoldDB" id="A0A6J1K6T1"/>
<evidence type="ECO:0000256" key="3">
    <source>
        <dbReference type="RuleBase" id="RU003616"/>
    </source>
</evidence>
<reference evidence="7" key="1">
    <citation type="submission" date="2025-08" db="UniProtKB">
        <authorList>
            <consortium name="RefSeq"/>
        </authorList>
    </citation>
    <scope>IDENTIFICATION</scope>
    <source>
        <tissue evidence="7">Young leaves</tissue>
    </source>
</reference>
<name>A0A6J1K6T1_CUCMA</name>
<accession>A0A6J1K6T1</accession>
<dbReference type="Pfam" id="PF00011">
    <property type="entry name" value="HSP20"/>
    <property type="match status" value="1"/>
</dbReference>
<protein>
    <submittedName>
        <fullName evidence="7">17.4 kDa class I heat shock protein-like</fullName>
    </submittedName>
</protein>
<dbReference type="InterPro" id="IPR008978">
    <property type="entry name" value="HSP20-like_chaperone"/>
</dbReference>
<keyword evidence="1" id="KW-0346">Stress response</keyword>